<evidence type="ECO:0000259" key="3">
    <source>
        <dbReference type="Pfam" id="PF16095"/>
    </source>
</evidence>
<dbReference type="Gene3D" id="3.40.50.300">
    <property type="entry name" value="P-loop containing nucleotide triphosphate hydrolases"/>
    <property type="match status" value="1"/>
</dbReference>
<dbReference type="Pfam" id="PF16095">
    <property type="entry name" value="COR-A"/>
    <property type="match status" value="1"/>
</dbReference>
<comment type="caution">
    <text evidence="4">The sequence shown here is derived from an EMBL/GenBank/DDBJ whole genome shotgun (WGS) entry which is preliminary data.</text>
</comment>
<gene>
    <name evidence="4" type="ORF">MGAL_10B083010</name>
</gene>
<keyword evidence="1" id="KW-0677">Repeat</keyword>
<dbReference type="InterPro" id="IPR036388">
    <property type="entry name" value="WH-like_DNA-bd_sf"/>
</dbReference>
<sequence length="679" mass="80197">MRRLLWQNKENVTSTQSTDGIEVEKCNINIKDGKWSKWDKIDDALTRLIHQVYTENNLNEEVPAEENVVDERNLVSKTYESSVSDEESSDESSDTDNFIEDNQSVFYDSDYSKKIHKTDNNLDNETLETNLNQKQTKTINFKNEYNHYVAIKSNETESDQINDDDIKQMTSTIIKSSLQLRERKHNDMLAFCWLWDFAGQKDFYATHQVFLSNCAVYLLVTDSLDFTTTEKPGINFEDSTQYVRFWFDAIHCYWSTTKRGQLDPPIIVVCTNEDKFKDSSERQKRREQFQENLSKVLKNQKKKRHLRNIYFVSNTEDDDDVFDEIRNGISREAMDMTDWGRTCPLKWLLFQQVLGKLKESGVSISTTTKLFEIANHDDIGITKDEEFKLCLQYCHDNGTVIYFDEENLQDHVILDPKWLVDAFRCLVSDKIETVIKISDHWQKLTETGELTEKLITDLFKKEPKLHFLENKSHLLEVMKRFDILVNLKNSSALYMPCMMKPCTFEEVRKQFIDESQSFYRTSWLCLDFRFLPPAFFNHILAWYIKQYSVSVITEKGTRNVRKALYRQIGVFNLDLSGCEQFVVCEGPNVIALQVWNSRISDKTYGDLRKKLCKFVDSLLNRYRLKITFTKSFKCKDGDFTINRQKMNILLTKYYRCLEHKTNHISEDLVQPWYVREEIR</sequence>
<dbReference type="Gene3D" id="1.10.10.10">
    <property type="entry name" value="Winged helix-like DNA-binding domain superfamily/Winged helix DNA-binding domain"/>
    <property type="match status" value="1"/>
</dbReference>
<accession>A0A8B6D7U7</accession>
<evidence type="ECO:0000313" key="4">
    <source>
        <dbReference type="EMBL" id="VDI15910.1"/>
    </source>
</evidence>
<dbReference type="AlphaFoldDB" id="A0A8B6D7U7"/>
<feature type="region of interest" description="Disordered" evidence="2">
    <location>
        <begin position="77"/>
        <end position="99"/>
    </location>
</feature>
<dbReference type="OrthoDB" id="5962960at2759"/>
<dbReference type="Pfam" id="PF08477">
    <property type="entry name" value="Roc"/>
    <property type="match status" value="1"/>
</dbReference>
<protein>
    <recommendedName>
        <fullName evidence="3">COR domain-containing protein</fullName>
    </recommendedName>
</protein>
<dbReference type="InterPro" id="IPR032171">
    <property type="entry name" value="COR-A"/>
</dbReference>
<name>A0A8B6D7U7_MYTGA</name>
<keyword evidence="5" id="KW-1185">Reference proteome</keyword>
<feature type="domain" description="COR" evidence="3">
    <location>
        <begin position="344"/>
        <end position="490"/>
    </location>
</feature>
<evidence type="ECO:0000313" key="5">
    <source>
        <dbReference type="Proteomes" id="UP000596742"/>
    </source>
</evidence>
<dbReference type="Gene3D" id="3.30.70.1390">
    <property type="entry name" value="ROC domain from the Parkinson's disease-associated leucine-rich repeat kinase 2"/>
    <property type="match status" value="1"/>
</dbReference>
<evidence type="ECO:0000256" key="1">
    <source>
        <dbReference type="ARBA" id="ARBA00022737"/>
    </source>
</evidence>
<dbReference type="SUPFAM" id="SSF52540">
    <property type="entry name" value="P-loop containing nucleoside triphosphate hydrolases"/>
    <property type="match status" value="1"/>
</dbReference>
<dbReference type="InterPro" id="IPR027417">
    <property type="entry name" value="P-loop_NTPase"/>
</dbReference>
<organism evidence="4 5">
    <name type="scientific">Mytilus galloprovincialis</name>
    <name type="common">Mediterranean mussel</name>
    <dbReference type="NCBI Taxonomy" id="29158"/>
    <lineage>
        <taxon>Eukaryota</taxon>
        <taxon>Metazoa</taxon>
        <taxon>Spiralia</taxon>
        <taxon>Lophotrochozoa</taxon>
        <taxon>Mollusca</taxon>
        <taxon>Bivalvia</taxon>
        <taxon>Autobranchia</taxon>
        <taxon>Pteriomorphia</taxon>
        <taxon>Mytilida</taxon>
        <taxon>Mytiloidea</taxon>
        <taxon>Mytilidae</taxon>
        <taxon>Mytilinae</taxon>
        <taxon>Mytilus</taxon>
    </lineage>
</organism>
<feature type="compositionally biased region" description="Acidic residues" evidence="2">
    <location>
        <begin position="83"/>
        <end position="99"/>
    </location>
</feature>
<reference evidence="4" key="1">
    <citation type="submission" date="2018-11" db="EMBL/GenBank/DDBJ databases">
        <authorList>
            <person name="Alioto T."/>
            <person name="Alioto T."/>
        </authorList>
    </citation>
    <scope>NUCLEOTIDE SEQUENCE</scope>
</reference>
<dbReference type="Proteomes" id="UP000596742">
    <property type="component" value="Unassembled WGS sequence"/>
</dbReference>
<evidence type="ECO:0000256" key="2">
    <source>
        <dbReference type="SAM" id="MobiDB-lite"/>
    </source>
</evidence>
<proteinExistence type="predicted"/>
<dbReference type="EMBL" id="UYJE01003034">
    <property type="protein sequence ID" value="VDI15910.1"/>
    <property type="molecule type" value="Genomic_DNA"/>
</dbReference>